<feature type="signal peptide" evidence="1">
    <location>
        <begin position="1"/>
        <end position="21"/>
    </location>
</feature>
<dbReference type="SUPFAM" id="SSF53474">
    <property type="entry name" value="alpha/beta-Hydrolases"/>
    <property type="match status" value="1"/>
</dbReference>
<dbReference type="EMBL" id="JAENIL010000012">
    <property type="protein sequence ID" value="MBK1876846.1"/>
    <property type="molecule type" value="Genomic_DNA"/>
</dbReference>
<feature type="chain" id="PRO_5036675810" evidence="1">
    <location>
        <begin position="22"/>
        <end position="153"/>
    </location>
</feature>
<evidence type="ECO:0000313" key="3">
    <source>
        <dbReference type="Proteomes" id="UP000617628"/>
    </source>
</evidence>
<dbReference type="Gene3D" id="3.40.50.1820">
    <property type="entry name" value="alpha/beta hydrolase"/>
    <property type="match status" value="1"/>
</dbReference>
<reference evidence="2" key="1">
    <citation type="submission" date="2021-01" db="EMBL/GenBank/DDBJ databases">
        <title>Modified the classification status of verrucomicrobia.</title>
        <authorList>
            <person name="Feng X."/>
        </authorList>
    </citation>
    <scope>NUCLEOTIDE SEQUENCE</scope>
    <source>
        <strain evidence="2">KCTC 13126</strain>
    </source>
</reference>
<gene>
    <name evidence="2" type="ORF">JIN87_08205</name>
</gene>
<organism evidence="2 3">
    <name type="scientific">Pelagicoccus mobilis</name>
    <dbReference type="NCBI Taxonomy" id="415221"/>
    <lineage>
        <taxon>Bacteria</taxon>
        <taxon>Pseudomonadati</taxon>
        <taxon>Verrucomicrobiota</taxon>
        <taxon>Opitutia</taxon>
        <taxon>Puniceicoccales</taxon>
        <taxon>Pelagicoccaceae</taxon>
        <taxon>Pelagicoccus</taxon>
    </lineage>
</organism>
<dbReference type="RefSeq" id="WP_200355059.1">
    <property type="nucleotide sequence ID" value="NZ_JAENIL010000012.1"/>
</dbReference>
<dbReference type="GO" id="GO:0016787">
    <property type="term" value="F:hydrolase activity"/>
    <property type="evidence" value="ECO:0007669"/>
    <property type="project" value="UniProtKB-KW"/>
</dbReference>
<comment type="caution">
    <text evidence="2">The sequence shown here is derived from an EMBL/GenBank/DDBJ whole genome shotgun (WGS) entry which is preliminary data.</text>
</comment>
<evidence type="ECO:0000313" key="2">
    <source>
        <dbReference type="EMBL" id="MBK1876846.1"/>
    </source>
</evidence>
<accession>A0A934VKM5</accession>
<sequence length="153" mass="16862">MKPSVVKILCLIAALGTYAFAITRSHANPEQEEQSLQYSKFGHGPSILLLHSSSTSELDWAEAASELANRFEVTLVDISEYLNDSKGVQRLRSALRALDIDDRRIAGSAQAEQLALRYALSYPSQSDSFTLPHNSEDLQILADIFNSTQCTNS</sequence>
<keyword evidence="1" id="KW-0732">Signal</keyword>
<dbReference type="Proteomes" id="UP000617628">
    <property type="component" value="Unassembled WGS sequence"/>
</dbReference>
<name>A0A934VKM5_9BACT</name>
<protein>
    <submittedName>
        <fullName evidence="2">Alpha/beta hydrolase</fullName>
    </submittedName>
</protein>
<keyword evidence="2" id="KW-0378">Hydrolase</keyword>
<keyword evidence="3" id="KW-1185">Reference proteome</keyword>
<evidence type="ECO:0000256" key="1">
    <source>
        <dbReference type="SAM" id="SignalP"/>
    </source>
</evidence>
<dbReference type="InterPro" id="IPR029058">
    <property type="entry name" value="AB_hydrolase_fold"/>
</dbReference>
<dbReference type="AlphaFoldDB" id="A0A934VKM5"/>
<proteinExistence type="predicted"/>